<reference evidence="3" key="1">
    <citation type="submission" date="2021-04" db="EMBL/GenBank/DDBJ databases">
        <title>Genome seq and assembly of Streptomyces sp. RG38.</title>
        <authorList>
            <person name="Chhetri G."/>
        </authorList>
    </citation>
    <scope>NUCLEOTIDE SEQUENCE</scope>
    <source>
        <strain evidence="3">RG38</strain>
    </source>
</reference>
<feature type="transmembrane region" description="Helical" evidence="1">
    <location>
        <begin position="70"/>
        <end position="89"/>
    </location>
</feature>
<feature type="transmembrane region" description="Helical" evidence="1">
    <location>
        <begin position="146"/>
        <end position="165"/>
    </location>
</feature>
<feature type="transmembrane region" description="Helical" evidence="1">
    <location>
        <begin position="101"/>
        <end position="122"/>
    </location>
</feature>
<evidence type="ECO:0000313" key="3">
    <source>
        <dbReference type="EMBL" id="MBQ0830212.1"/>
    </source>
</evidence>
<comment type="caution">
    <text evidence="3">The sequence shown here is derived from an EMBL/GenBank/DDBJ whole genome shotgun (WGS) entry which is preliminary data.</text>
</comment>
<sequence>MSLVVYGAAGVFALSCVVLFRRPGSPVLGTLTVSTCAAILLGALVLVCSAPPTLAAVNDLTGVVNFGAPLTYGMLSAYSCALLVLLVNWRGGPRSRIRRRVLASMAAYALLIAVLVALFTLADAPDERLTDLDTYYANTPFMREMILLYLAGHSAATLVMCAVCVKWGREVTGLLRTGLRLILAGSLLDLVGFQLAKYTAVVARWYGHDVDFLSTTLAPPMASLGALVCSAGFVLPRLLPAAVAQWRGLGDYRRLGPLWALLRFAPTSPKPPASWWRSPRERLQWREVSIHDALLALAPYFDDRVREREREAALRAGRTAHQARLAAEAAMLTDAARRAAAHEEPPADPSTYRLRATQVSGPGALVELARTLGRSPAGAPAREGTVRAAHGWTLAEDEETHVP</sequence>
<dbReference type="Proteomes" id="UP000677875">
    <property type="component" value="Unassembled WGS sequence"/>
</dbReference>
<organism evidence="3 4">
    <name type="scientific">Streptomyces tagetis</name>
    <dbReference type="NCBI Taxonomy" id="2820809"/>
    <lineage>
        <taxon>Bacteria</taxon>
        <taxon>Bacillati</taxon>
        <taxon>Actinomycetota</taxon>
        <taxon>Actinomycetes</taxon>
        <taxon>Kitasatosporales</taxon>
        <taxon>Streptomycetaceae</taxon>
        <taxon>Streptomyces</taxon>
    </lineage>
</organism>
<dbReference type="InterPro" id="IPR050039">
    <property type="entry name" value="MAB_1171c-like"/>
</dbReference>
<feature type="transmembrane region" description="Helical" evidence="1">
    <location>
        <begin position="6"/>
        <end position="21"/>
    </location>
</feature>
<protein>
    <recommendedName>
        <fullName evidence="2">DUF6545 domain-containing protein</fullName>
    </recommendedName>
</protein>
<feature type="transmembrane region" description="Helical" evidence="1">
    <location>
        <begin position="216"/>
        <end position="239"/>
    </location>
</feature>
<feature type="transmembrane region" description="Helical" evidence="1">
    <location>
        <begin position="28"/>
        <end position="50"/>
    </location>
</feature>
<gene>
    <name evidence="3" type="ORF">J5Y05_27555</name>
</gene>
<proteinExistence type="predicted"/>
<evidence type="ECO:0000313" key="4">
    <source>
        <dbReference type="Proteomes" id="UP000677875"/>
    </source>
</evidence>
<dbReference type="RefSeq" id="WP_210875856.1">
    <property type="nucleotide sequence ID" value="NZ_JAGPNL010000009.1"/>
</dbReference>
<evidence type="ECO:0000256" key="1">
    <source>
        <dbReference type="SAM" id="Phobius"/>
    </source>
</evidence>
<feature type="transmembrane region" description="Helical" evidence="1">
    <location>
        <begin position="177"/>
        <end position="196"/>
    </location>
</feature>
<keyword evidence="4" id="KW-1185">Reference proteome</keyword>
<keyword evidence="1" id="KW-0472">Membrane</keyword>
<dbReference type="NCBIfam" id="NF042915">
    <property type="entry name" value="MAB_1171c_fam"/>
    <property type="match status" value="1"/>
</dbReference>
<accession>A0A940XMD6</accession>
<dbReference type="EMBL" id="JAGPNL010000009">
    <property type="protein sequence ID" value="MBQ0830212.1"/>
    <property type="molecule type" value="Genomic_DNA"/>
</dbReference>
<dbReference type="Pfam" id="PF20182">
    <property type="entry name" value="DUF6545"/>
    <property type="match status" value="1"/>
</dbReference>
<evidence type="ECO:0000259" key="2">
    <source>
        <dbReference type="Pfam" id="PF20182"/>
    </source>
</evidence>
<dbReference type="InterPro" id="IPR046675">
    <property type="entry name" value="DUF6545"/>
</dbReference>
<name>A0A940XMD6_9ACTN</name>
<dbReference type="AlphaFoldDB" id="A0A940XMD6"/>
<keyword evidence="1" id="KW-1133">Transmembrane helix</keyword>
<feature type="domain" description="DUF6545" evidence="2">
    <location>
        <begin position="246"/>
        <end position="351"/>
    </location>
</feature>
<keyword evidence="1" id="KW-0812">Transmembrane</keyword>